<organism evidence="1 2">
    <name type="scientific">Pleurodeles waltl</name>
    <name type="common">Iberian ribbed newt</name>
    <dbReference type="NCBI Taxonomy" id="8319"/>
    <lineage>
        <taxon>Eukaryota</taxon>
        <taxon>Metazoa</taxon>
        <taxon>Chordata</taxon>
        <taxon>Craniata</taxon>
        <taxon>Vertebrata</taxon>
        <taxon>Euteleostomi</taxon>
        <taxon>Amphibia</taxon>
        <taxon>Batrachia</taxon>
        <taxon>Caudata</taxon>
        <taxon>Salamandroidea</taxon>
        <taxon>Salamandridae</taxon>
        <taxon>Pleurodelinae</taxon>
        <taxon>Pleurodeles</taxon>
    </lineage>
</organism>
<evidence type="ECO:0000313" key="1">
    <source>
        <dbReference type="EMBL" id="KAJ1081218.1"/>
    </source>
</evidence>
<sequence length="82" mass="9315">CVLRRLTEISISEFIWESLMLDPAIVYKGPVLQSTSVKGRASRVSDFNRNTSLLYMITLQIQAGDEFFFVQISFGVSPHVEM</sequence>
<comment type="caution">
    <text evidence="1">The sequence shown here is derived from an EMBL/GenBank/DDBJ whole genome shotgun (WGS) entry which is preliminary data.</text>
</comment>
<reference evidence="1" key="1">
    <citation type="journal article" date="2022" name="bioRxiv">
        <title>Sequencing and chromosome-scale assembly of the giantPleurodeles waltlgenome.</title>
        <authorList>
            <person name="Brown T."/>
            <person name="Elewa A."/>
            <person name="Iarovenko S."/>
            <person name="Subramanian E."/>
            <person name="Araus A.J."/>
            <person name="Petzold A."/>
            <person name="Susuki M."/>
            <person name="Suzuki K.-i.T."/>
            <person name="Hayashi T."/>
            <person name="Toyoda A."/>
            <person name="Oliveira C."/>
            <person name="Osipova E."/>
            <person name="Leigh N.D."/>
            <person name="Simon A."/>
            <person name="Yun M.H."/>
        </authorList>
    </citation>
    <scope>NUCLEOTIDE SEQUENCE</scope>
    <source>
        <strain evidence="1">20211129_DDA</strain>
        <tissue evidence="1">Liver</tissue>
    </source>
</reference>
<accession>A0AAV7KQV8</accession>
<gene>
    <name evidence="1" type="ORF">NDU88_001401</name>
</gene>
<keyword evidence="2" id="KW-1185">Reference proteome</keyword>
<evidence type="ECO:0000313" key="2">
    <source>
        <dbReference type="Proteomes" id="UP001066276"/>
    </source>
</evidence>
<dbReference type="AlphaFoldDB" id="A0AAV7KQV8"/>
<dbReference type="EMBL" id="JANPWB010000016">
    <property type="protein sequence ID" value="KAJ1081218.1"/>
    <property type="molecule type" value="Genomic_DNA"/>
</dbReference>
<feature type="non-terminal residue" evidence="1">
    <location>
        <position position="1"/>
    </location>
</feature>
<protein>
    <submittedName>
        <fullName evidence="1">Uncharacterized protein</fullName>
    </submittedName>
</protein>
<proteinExistence type="predicted"/>
<name>A0AAV7KQV8_PLEWA</name>
<dbReference type="Proteomes" id="UP001066276">
    <property type="component" value="Chromosome 12"/>
</dbReference>